<dbReference type="Proteomes" id="UP001595882">
    <property type="component" value="Unassembled WGS sequence"/>
</dbReference>
<organism evidence="2 3">
    <name type="scientific">Gracilibacillus xinjiangensis</name>
    <dbReference type="NCBI Taxonomy" id="1193282"/>
    <lineage>
        <taxon>Bacteria</taxon>
        <taxon>Bacillati</taxon>
        <taxon>Bacillota</taxon>
        <taxon>Bacilli</taxon>
        <taxon>Bacillales</taxon>
        <taxon>Bacillaceae</taxon>
        <taxon>Gracilibacillus</taxon>
    </lineage>
</organism>
<feature type="transmembrane region" description="Helical" evidence="1">
    <location>
        <begin position="299"/>
        <end position="321"/>
    </location>
</feature>
<keyword evidence="1" id="KW-1133">Transmembrane helix</keyword>
<dbReference type="PANTHER" id="PTHR30282">
    <property type="entry name" value="P-AMINOBENZOYL GLUTAMATE TRANSPORTER"/>
    <property type="match status" value="1"/>
</dbReference>
<keyword evidence="3" id="KW-1185">Reference proteome</keyword>
<dbReference type="Pfam" id="PF03806">
    <property type="entry name" value="ABG_transport"/>
    <property type="match status" value="1"/>
</dbReference>
<feature type="transmembrane region" description="Helical" evidence="1">
    <location>
        <begin position="469"/>
        <end position="494"/>
    </location>
</feature>
<evidence type="ECO:0000313" key="2">
    <source>
        <dbReference type="EMBL" id="MFC4402262.1"/>
    </source>
</evidence>
<accession>A0ABV8WRP8</accession>
<sequence>MRGKEKENNFFQRTLFRSLDGIEWLGNKLPSPLSLFAILALLVIVLSGIFSGVSINNPTTGEEVQVHNLFSVDGLQYIFQNAVDNFIGFAPLGAVLVTMLGIGLAEQTGLVNSTLKATVFSFPTRLLTAALVFAGVMSSLAINAGYVVLPPLGAVLFLGLGRHPIAGLAAAFAGVSGGFGANLFLTSTDAILRELTAEATRTIDPQYADTITVSMNWYFAAISVVLVTVIGTLVTEKVIEPRLGKYEGERKGEQVDELTLVEKKGLRFAAISFLITLAVMAFLSFGPLRGDGGYMESPFFDSLVFVIFIIFFVPGLVYGIVSKVIQNDKDLTKLLGKTMASMSGYIALAFTAGQFIAYFRETNMGTVIAFKGAEFLKETGFDGFGLILTFIFLTMLINLFIGSSSAKWTILAPVFVPIMMNLGYTPELTTLVYRISDSVTNMITPLLLYFPVIIAFAQRYEKKIGIGTLISIMLPYSAAFSVGWIILLFIWMLLGLPVGPGAGIHYPIQ</sequence>
<evidence type="ECO:0000256" key="1">
    <source>
        <dbReference type="SAM" id="Phobius"/>
    </source>
</evidence>
<evidence type="ECO:0000313" key="3">
    <source>
        <dbReference type="Proteomes" id="UP001595882"/>
    </source>
</evidence>
<gene>
    <name evidence="2" type="ORF">ACFOY7_04130</name>
</gene>
<feature type="transmembrane region" description="Helical" evidence="1">
    <location>
        <begin position="380"/>
        <end position="401"/>
    </location>
</feature>
<feature type="transmembrane region" description="Helical" evidence="1">
    <location>
        <begin position="86"/>
        <end position="105"/>
    </location>
</feature>
<reference evidence="3" key="1">
    <citation type="journal article" date="2019" name="Int. J. Syst. Evol. Microbiol.">
        <title>The Global Catalogue of Microorganisms (GCM) 10K type strain sequencing project: providing services to taxonomists for standard genome sequencing and annotation.</title>
        <authorList>
            <consortium name="The Broad Institute Genomics Platform"/>
            <consortium name="The Broad Institute Genome Sequencing Center for Infectious Disease"/>
            <person name="Wu L."/>
            <person name="Ma J."/>
        </authorList>
    </citation>
    <scope>NUCLEOTIDE SEQUENCE [LARGE SCALE GENOMIC DNA]</scope>
    <source>
        <strain evidence="3">CCUG 37865</strain>
    </source>
</reference>
<keyword evidence="1" id="KW-0812">Transmembrane</keyword>
<dbReference type="EMBL" id="JBHSDT010000003">
    <property type="protein sequence ID" value="MFC4402262.1"/>
    <property type="molecule type" value="Genomic_DNA"/>
</dbReference>
<dbReference type="InterPro" id="IPR004697">
    <property type="entry name" value="AbgT"/>
</dbReference>
<proteinExistence type="predicted"/>
<feature type="transmembrane region" description="Helical" evidence="1">
    <location>
        <begin position="126"/>
        <end position="149"/>
    </location>
</feature>
<name>A0ABV8WRP8_9BACI</name>
<keyword evidence="1" id="KW-0472">Membrane</keyword>
<feature type="transmembrane region" description="Helical" evidence="1">
    <location>
        <begin position="33"/>
        <end position="55"/>
    </location>
</feature>
<feature type="transmembrane region" description="Helical" evidence="1">
    <location>
        <begin position="408"/>
        <end position="426"/>
    </location>
</feature>
<feature type="transmembrane region" description="Helical" evidence="1">
    <location>
        <begin position="342"/>
        <end position="360"/>
    </location>
</feature>
<feature type="transmembrane region" description="Helical" evidence="1">
    <location>
        <begin position="268"/>
        <end position="287"/>
    </location>
</feature>
<dbReference type="PANTHER" id="PTHR30282:SF0">
    <property type="entry name" value="P-AMINOBENZOYL-GLUTAMATE TRANSPORT PROTEIN"/>
    <property type="match status" value="1"/>
</dbReference>
<comment type="caution">
    <text evidence="2">The sequence shown here is derived from an EMBL/GenBank/DDBJ whole genome shotgun (WGS) entry which is preliminary data.</text>
</comment>
<feature type="transmembrane region" description="Helical" evidence="1">
    <location>
        <begin position="438"/>
        <end position="457"/>
    </location>
</feature>
<dbReference type="RefSeq" id="WP_390249677.1">
    <property type="nucleotide sequence ID" value="NZ_JBHSDT010000003.1"/>
</dbReference>
<protein>
    <submittedName>
        <fullName evidence="2">AbgT family transporter</fullName>
    </submittedName>
</protein>